<dbReference type="EMBL" id="VUJX02000008">
    <property type="protein sequence ID" value="KAL0932673.1"/>
    <property type="molecule type" value="Genomic_DNA"/>
</dbReference>
<keyword evidence="2" id="KW-1185">Reference proteome</keyword>
<organism evidence="1 2">
    <name type="scientific">Colletotrichum truncatum</name>
    <name type="common">Anthracnose fungus</name>
    <name type="synonym">Colletotrichum capsici</name>
    <dbReference type="NCBI Taxonomy" id="5467"/>
    <lineage>
        <taxon>Eukaryota</taxon>
        <taxon>Fungi</taxon>
        <taxon>Dikarya</taxon>
        <taxon>Ascomycota</taxon>
        <taxon>Pezizomycotina</taxon>
        <taxon>Sordariomycetes</taxon>
        <taxon>Hypocreomycetidae</taxon>
        <taxon>Glomerellales</taxon>
        <taxon>Glomerellaceae</taxon>
        <taxon>Colletotrichum</taxon>
        <taxon>Colletotrichum truncatum species complex</taxon>
    </lineage>
</organism>
<protein>
    <submittedName>
        <fullName evidence="1">Uncharacterized protein</fullName>
    </submittedName>
</protein>
<gene>
    <name evidence="1" type="ORF">CTRU02_211636</name>
</gene>
<proteinExistence type="predicted"/>
<dbReference type="Proteomes" id="UP000805649">
    <property type="component" value="Unassembled WGS sequence"/>
</dbReference>
<reference evidence="1 2" key="1">
    <citation type="journal article" date="2020" name="Phytopathology">
        <title>Genome Sequence Resources of Colletotrichum truncatum, C. plurivorum, C. musicola, and C. sojae: Four Species Pathogenic to Soybean (Glycine max).</title>
        <authorList>
            <person name="Rogerio F."/>
            <person name="Boufleur T.R."/>
            <person name="Ciampi-Guillardi M."/>
            <person name="Sukno S.A."/>
            <person name="Thon M.R."/>
            <person name="Massola Junior N.S."/>
            <person name="Baroncelli R."/>
        </authorList>
    </citation>
    <scope>NUCLEOTIDE SEQUENCE [LARGE SCALE GENOMIC DNA]</scope>
    <source>
        <strain evidence="1 2">CMES1059</strain>
    </source>
</reference>
<evidence type="ECO:0000313" key="1">
    <source>
        <dbReference type="EMBL" id="KAL0932673.1"/>
    </source>
</evidence>
<comment type="caution">
    <text evidence="1">The sequence shown here is derived from an EMBL/GenBank/DDBJ whole genome shotgun (WGS) entry which is preliminary data.</text>
</comment>
<sequence length="528" mass="54093">MLSSAFVFVLLGLGHVASAIPQANYLIPRPPATETVTSLIEVTNEVTVTVCGSQCATTITVTESAPHSHACGPPSSSSKPTTLTSATLPWISIPPRSSSSTNYVISNSDRSYSSTLKGTGSSSASVTKTTVVGTTVVSQLPSAGTLTSTSTWRANNTLTKSLSLSLTYITGTGTIGTISRLYPSSSVWSNTTRSFSKTRTGATTTNVVLPTATVSTLSSISSVAETTSAPCTTYGCPSYTTLTYTTVINTTVSDQLPGASTLLTGGTRSASRTTLRSTIVVTVTRSVPSSTGTAYSSSSFGTFVSSRYSSKLTRTSSIRLSATLSYGTTTTASSARTYTTSRASMESTSDSTAISTPESSARAIPCTSHAESTSSAVSSLRTTVQSALPSTVTSSSSISGSYEYTVSSSKATIQSAKPSVVTVSTAITGGYDDFPTPSPKTTVNSAKPSLVTSIPGGYEYPSASGDLSSTKHDHSTRTPGTTVESALPSLVTPSSARLSSSPTTFVTQTNGESLTSSVSIPGGYELNH</sequence>
<name>A0ACC3YL84_COLTU</name>
<accession>A0ACC3YL84</accession>
<evidence type="ECO:0000313" key="2">
    <source>
        <dbReference type="Proteomes" id="UP000805649"/>
    </source>
</evidence>